<keyword evidence="8" id="KW-1185">Reference proteome</keyword>
<dbReference type="GO" id="GO:0004386">
    <property type="term" value="F:helicase activity"/>
    <property type="evidence" value="ECO:0007669"/>
    <property type="project" value="UniProtKB-KW"/>
</dbReference>
<evidence type="ECO:0000256" key="4">
    <source>
        <dbReference type="ARBA" id="ARBA00022840"/>
    </source>
</evidence>
<sequence>MTRVRICSRRLPSTIRGVMTRVRICSRCLPSAIRRHDEVASARVVCPRPSSVIVAEIRHLLALSTLDHQRHDEVLICWRCLPSTIRRHSQSHLLCVVPPSPTIRRHAGGLICYALSLSTVGVAAKSRICSRCPPSTHPGVMAGLIYRALSALDHPASQRDVDNDEDDNQGKSFRNKGQAQVVAEVVQGLVRAGDVSKHAIGVITPYMGQKQELQHALQQHRLDVSVDTVDGYQGMEREVIVVSTVRGNTYGGVGFLKDERRMNVLLTRARRGLIVVGKASTLKRNPMWRAWVHWIQRSQLQLSEEGSNRFRHSQHYEDSQDMTKGRRRWASSC</sequence>
<dbReference type="PANTHER" id="PTHR10887">
    <property type="entry name" value="DNA2/NAM7 HELICASE FAMILY"/>
    <property type="match status" value="1"/>
</dbReference>
<dbReference type="InterPro" id="IPR027417">
    <property type="entry name" value="P-loop_NTPase"/>
</dbReference>
<dbReference type="EMBL" id="LGRX02007485">
    <property type="protein sequence ID" value="KAK3274913.1"/>
    <property type="molecule type" value="Genomic_DNA"/>
</dbReference>
<dbReference type="GO" id="GO:0005694">
    <property type="term" value="C:chromosome"/>
    <property type="evidence" value="ECO:0007669"/>
    <property type="project" value="UniProtKB-ARBA"/>
</dbReference>
<keyword evidence="1" id="KW-0547">Nucleotide-binding</keyword>
<dbReference type="InterPro" id="IPR041679">
    <property type="entry name" value="DNA2/NAM7-like_C"/>
</dbReference>
<comment type="caution">
    <text evidence="7">The sequence shown here is derived from an EMBL/GenBank/DDBJ whole genome shotgun (WGS) entry which is preliminary data.</text>
</comment>
<reference evidence="7 8" key="1">
    <citation type="journal article" date="2015" name="Genome Biol. Evol.">
        <title>Comparative Genomics of a Bacterivorous Green Alga Reveals Evolutionary Causalities and Consequences of Phago-Mixotrophic Mode of Nutrition.</title>
        <authorList>
            <person name="Burns J.A."/>
            <person name="Paasch A."/>
            <person name="Narechania A."/>
            <person name="Kim E."/>
        </authorList>
    </citation>
    <scope>NUCLEOTIDE SEQUENCE [LARGE SCALE GENOMIC DNA]</scope>
    <source>
        <strain evidence="7 8">PLY_AMNH</strain>
    </source>
</reference>
<feature type="compositionally biased region" description="Basic and acidic residues" evidence="5">
    <location>
        <begin position="314"/>
        <end position="324"/>
    </location>
</feature>
<feature type="region of interest" description="Disordered" evidence="5">
    <location>
        <begin position="310"/>
        <end position="333"/>
    </location>
</feature>
<dbReference type="Pfam" id="PF13087">
    <property type="entry name" value="AAA_12"/>
    <property type="match status" value="1"/>
</dbReference>
<evidence type="ECO:0000256" key="5">
    <source>
        <dbReference type="SAM" id="MobiDB-lite"/>
    </source>
</evidence>
<evidence type="ECO:0000256" key="2">
    <source>
        <dbReference type="ARBA" id="ARBA00022801"/>
    </source>
</evidence>
<dbReference type="Proteomes" id="UP001190700">
    <property type="component" value="Unassembled WGS sequence"/>
</dbReference>
<dbReference type="SUPFAM" id="SSF52540">
    <property type="entry name" value="P-loop containing nucleoside triphosphate hydrolases"/>
    <property type="match status" value="1"/>
</dbReference>
<gene>
    <name evidence="7" type="ORF">CYMTET_16928</name>
</gene>
<keyword evidence="2" id="KW-0378">Hydrolase</keyword>
<feature type="domain" description="DNA2/NAM7 helicase-like C-terminal" evidence="6">
    <location>
        <begin position="160"/>
        <end position="279"/>
    </location>
</feature>
<evidence type="ECO:0000259" key="6">
    <source>
        <dbReference type="Pfam" id="PF13087"/>
    </source>
</evidence>
<evidence type="ECO:0000256" key="3">
    <source>
        <dbReference type="ARBA" id="ARBA00022806"/>
    </source>
</evidence>
<evidence type="ECO:0000256" key="1">
    <source>
        <dbReference type="ARBA" id="ARBA00022741"/>
    </source>
</evidence>
<dbReference type="GO" id="GO:0005524">
    <property type="term" value="F:ATP binding"/>
    <property type="evidence" value="ECO:0007669"/>
    <property type="project" value="UniProtKB-KW"/>
</dbReference>
<dbReference type="InterPro" id="IPR047187">
    <property type="entry name" value="SF1_C_Upf1"/>
</dbReference>
<dbReference type="Gene3D" id="3.40.50.300">
    <property type="entry name" value="P-loop containing nucleotide triphosphate hydrolases"/>
    <property type="match status" value="1"/>
</dbReference>
<dbReference type="FunFam" id="3.40.50.300:FF:000326">
    <property type="entry name" value="P-loop containing nucleoside triphosphate hydrolase"/>
    <property type="match status" value="1"/>
</dbReference>
<dbReference type="InterPro" id="IPR045055">
    <property type="entry name" value="DNA2/NAM7-like"/>
</dbReference>
<accession>A0AAE0GBL3</accession>
<proteinExistence type="predicted"/>
<evidence type="ECO:0000313" key="8">
    <source>
        <dbReference type="Proteomes" id="UP001190700"/>
    </source>
</evidence>
<dbReference type="CDD" id="cd18808">
    <property type="entry name" value="SF1_C_Upf1"/>
    <property type="match status" value="1"/>
</dbReference>
<organism evidence="7 8">
    <name type="scientific">Cymbomonas tetramitiformis</name>
    <dbReference type="NCBI Taxonomy" id="36881"/>
    <lineage>
        <taxon>Eukaryota</taxon>
        <taxon>Viridiplantae</taxon>
        <taxon>Chlorophyta</taxon>
        <taxon>Pyramimonadophyceae</taxon>
        <taxon>Pyramimonadales</taxon>
        <taxon>Pyramimonadaceae</taxon>
        <taxon>Cymbomonas</taxon>
    </lineage>
</organism>
<keyword evidence="4" id="KW-0067">ATP-binding</keyword>
<keyword evidence="3" id="KW-0347">Helicase</keyword>
<dbReference type="AlphaFoldDB" id="A0AAE0GBL3"/>
<dbReference type="PANTHER" id="PTHR10887:SF495">
    <property type="entry name" value="HELICASE SENATAXIN ISOFORM X1-RELATED"/>
    <property type="match status" value="1"/>
</dbReference>
<protein>
    <recommendedName>
        <fullName evidence="6">DNA2/NAM7 helicase-like C-terminal domain-containing protein</fullName>
    </recommendedName>
</protein>
<name>A0AAE0GBL3_9CHLO</name>
<dbReference type="GO" id="GO:0016787">
    <property type="term" value="F:hydrolase activity"/>
    <property type="evidence" value="ECO:0007669"/>
    <property type="project" value="UniProtKB-KW"/>
</dbReference>
<evidence type="ECO:0000313" key="7">
    <source>
        <dbReference type="EMBL" id="KAK3274913.1"/>
    </source>
</evidence>